<comment type="caution">
    <text evidence="2">Lacks conserved residue(s) required for the propagation of feature annotation.</text>
</comment>
<comment type="caution">
    <text evidence="5">The sequence shown here is derived from an EMBL/GenBank/DDBJ whole genome shotgun (WGS) entry which is preliminary data.</text>
</comment>
<dbReference type="RefSeq" id="WP_149071364.1">
    <property type="nucleotide sequence ID" value="NZ_VTHL01000012.1"/>
</dbReference>
<dbReference type="EMBL" id="VTHL01000012">
    <property type="protein sequence ID" value="TYZ08695.1"/>
    <property type="molecule type" value="Genomic_DNA"/>
</dbReference>
<organism evidence="5 6">
    <name type="scientific">Hymenobacter lutimineralis</name>
    <dbReference type="NCBI Taxonomy" id="2606448"/>
    <lineage>
        <taxon>Bacteria</taxon>
        <taxon>Pseudomonadati</taxon>
        <taxon>Bacteroidota</taxon>
        <taxon>Cytophagia</taxon>
        <taxon>Cytophagales</taxon>
        <taxon>Hymenobacteraceae</taxon>
        <taxon>Hymenobacter</taxon>
    </lineage>
</organism>
<feature type="domain" description="HTH luxR-type" evidence="3">
    <location>
        <begin position="169"/>
        <end position="234"/>
    </location>
</feature>
<evidence type="ECO:0000259" key="4">
    <source>
        <dbReference type="PROSITE" id="PS50110"/>
    </source>
</evidence>
<dbReference type="PROSITE" id="PS50043">
    <property type="entry name" value="HTH_LUXR_2"/>
    <property type="match status" value="1"/>
</dbReference>
<dbReference type="Proteomes" id="UP000322791">
    <property type="component" value="Unassembled WGS sequence"/>
</dbReference>
<dbReference type="InterPro" id="IPR000792">
    <property type="entry name" value="Tscrpt_reg_LuxR_C"/>
</dbReference>
<dbReference type="InterPro" id="IPR011006">
    <property type="entry name" value="CheY-like_superfamily"/>
</dbReference>
<evidence type="ECO:0000256" key="2">
    <source>
        <dbReference type="PROSITE-ProRule" id="PRU00169"/>
    </source>
</evidence>
<dbReference type="InterPro" id="IPR036388">
    <property type="entry name" value="WH-like_DNA-bd_sf"/>
</dbReference>
<protein>
    <submittedName>
        <fullName evidence="5">Response regulator transcription factor</fullName>
    </submittedName>
</protein>
<gene>
    <name evidence="5" type="ORF">FY528_12545</name>
</gene>
<accession>A0A5D6V0C7</accession>
<dbReference type="InterPro" id="IPR001789">
    <property type="entry name" value="Sig_transdc_resp-reg_receiver"/>
</dbReference>
<reference evidence="5 6" key="1">
    <citation type="submission" date="2019-08" db="EMBL/GenBank/DDBJ databases">
        <authorList>
            <person name="Seo M.-J."/>
        </authorList>
    </citation>
    <scope>NUCLEOTIDE SEQUENCE [LARGE SCALE GENOMIC DNA]</scope>
    <source>
        <strain evidence="5 6">KIGAM108</strain>
    </source>
</reference>
<dbReference type="PROSITE" id="PS50110">
    <property type="entry name" value="RESPONSE_REGULATORY"/>
    <property type="match status" value="1"/>
</dbReference>
<dbReference type="Gene3D" id="1.10.10.10">
    <property type="entry name" value="Winged helix-like DNA-binding domain superfamily/Winged helix DNA-binding domain"/>
    <property type="match status" value="1"/>
</dbReference>
<proteinExistence type="predicted"/>
<dbReference type="InterPro" id="IPR016032">
    <property type="entry name" value="Sig_transdc_resp-reg_C-effctor"/>
</dbReference>
<dbReference type="GO" id="GO:0006355">
    <property type="term" value="P:regulation of DNA-templated transcription"/>
    <property type="evidence" value="ECO:0007669"/>
    <property type="project" value="InterPro"/>
</dbReference>
<name>A0A5D6V0C7_9BACT</name>
<dbReference type="SUPFAM" id="SSF52172">
    <property type="entry name" value="CheY-like"/>
    <property type="match status" value="1"/>
</dbReference>
<evidence type="ECO:0000259" key="3">
    <source>
        <dbReference type="PROSITE" id="PS50043"/>
    </source>
</evidence>
<dbReference type="Gene3D" id="3.40.50.2300">
    <property type="match status" value="1"/>
</dbReference>
<keyword evidence="1" id="KW-0238">DNA-binding</keyword>
<keyword evidence="6" id="KW-1185">Reference proteome</keyword>
<evidence type="ECO:0000313" key="6">
    <source>
        <dbReference type="Proteomes" id="UP000322791"/>
    </source>
</evidence>
<dbReference type="PRINTS" id="PR00038">
    <property type="entry name" value="HTHLUXR"/>
</dbReference>
<dbReference type="AlphaFoldDB" id="A0A5D6V0C7"/>
<dbReference type="GO" id="GO:0003677">
    <property type="term" value="F:DNA binding"/>
    <property type="evidence" value="ECO:0007669"/>
    <property type="project" value="UniProtKB-KW"/>
</dbReference>
<feature type="domain" description="Response regulatory" evidence="4">
    <location>
        <begin position="5"/>
        <end position="135"/>
    </location>
</feature>
<dbReference type="CDD" id="cd06170">
    <property type="entry name" value="LuxR_C_like"/>
    <property type="match status" value="1"/>
</dbReference>
<dbReference type="SUPFAM" id="SSF46894">
    <property type="entry name" value="C-terminal effector domain of the bipartite response regulators"/>
    <property type="match status" value="1"/>
</dbReference>
<dbReference type="Pfam" id="PF00196">
    <property type="entry name" value="GerE"/>
    <property type="match status" value="1"/>
</dbReference>
<dbReference type="PANTHER" id="PTHR43214">
    <property type="entry name" value="TWO-COMPONENT RESPONSE REGULATOR"/>
    <property type="match status" value="1"/>
</dbReference>
<evidence type="ECO:0000313" key="5">
    <source>
        <dbReference type="EMBL" id="TYZ08695.1"/>
    </source>
</evidence>
<dbReference type="SMART" id="SM00421">
    <property type="entry name" value="HTH_LUXR"/>
    <property type="match status" value="1"/>
</dbReference>
<dbReference type="PANTHER" id="PTHR43214:SF43">
    <property type="entry name" value="TWO-COMPONENT RESPONSE REGULATOR"/>
    <property type="match status" value="1"/>
</dbReference>
<evidence type="ECO:0000256" key="1">
    <source>
        <dbReference type="ARBA" id="ARBA00023125"/>
    </source>
</evidence>
<dbReference type="GO" id="GO:0000160">
    <property type="term" value="P:phosphorelay signal transduction system"/>
    <property type="evidence" value="ECO:0007669"/>
    <property type="project" value="InterPro"/>
</dbReference>
<dbReference type="InterPro" id="IPR039420">
    <property type="entry name" value="WalR-like"/>
</dbReference>
<sequence length="241" mass="26686">MKKTRIGIIEEQAVRQPSLQSLVQHSDNMEVICSASSGTDLLSQLQTASLANLSYFHAQESPLPHLILFGLDRPCPNELQAIRTIRILYPQIRIISIAVHISVQHTMALLAAGAGGCLLRDDSPQELLHVLRTADSYTGIYVSQRISQLLLQATTTKPITHGQAVSTEEQHQVQQLSSREQQILHLVAEGKTMKQIADELFISPATVNNHKANISGKLNLSGRNQLFKFATTVQHLLKNYN</sequence>